<reference evidence="1 2" key="1">
    <citation type="submission" date="2014-04" db="EMBL/GenBank/DDBJ databases">
        <title>Genome evolution of avian class.</title>
        <authorList>
            <person name="Zhang G."/>
            <person name="Li C."/>
        </authorList>
    </citation>
    <scope>NUCLEOTIDE SEQUENCE [LARGE SCALE GENOMIC DNA]</scope>
    <source>
        <strain evidence="1">BGI_N339</strain>
    </source>
</reference>
<keyword evidence="2" id="KW-1185">Reference proteome</keyword>
<protein>
    <submittedName>
        <fullName evidence="1">Uncharacterized protein</fullName>
    </submittedName>
</protein>
<dbReference type="AlphaFoldDB" id="A0A093CD99"/>
<dbReference type="Proteomes" id="UP000053149">
    <property type="component" value="Unassembled WGS sequence"/>
</dbReference>
<accession>A0A093CD99</accession>
<feature type="non-terminal residue" evidence="1">
    <location>
        <position position="34"/>
    </location>
</feature>
<feature type="non-terminal residue" evidence="1">
    <location>
        <position position="1"/>
    </location>
</feature>
<evidence type="ECO:0000313" key="2">
    <source>
        <dbReference type="Proteomes" id="UP000053149"/>
    </source>
</evidence>
<evidence type="ECO:0000313" key="1">
    <source>
        <dbReference type="EMBL" id="KFV13895.1"/>
    </source>
</evidence>
<organism evidence="1 2">
    <name type="scientific">Pterocles gutturalis</name>
    <name type="common">yellow-throated sandgrouse</name>
    <dbReference type="NCBI Taxonomy" id="240206"/>
    <lineage>
        <taxon>Eukaryota</taxon>
        <taxon>Metazoa</taxon>
        <taxon>Chordata</taxon>
        <taxon>Craniata</taxon>
        <taxon>Vertebrata</taxon>
        <taxon>Euteleostomi</taxon>
        <taxon>Archelosauria</taxon>
        <taxon>Archosauria</taxon>
        <taxon>Dinosauria</taxon>
        <taxon>Saurischia</taxon>
        <taxon>Theropoda</taxon>
        <taxon>Coelurosauria</taxon>
        <taxon>Aves</taxon>
        <taxon>Neognathae</taxon>
        <taxon>Neoaves</taxon>
        <taxon>Columbimorphae</taxon>
        <taxon>Pterocliformes</taxon>
        <taxon>Pteroclidae</taxon>
        <taxon>Pterocles</taxon>
    </lineage>
</organism>
<name>A0A093CD99_9AVES</name>
<gene>
    <name evidence="1" type="ORF">N339_06478</name>
</gene>
<proteinExistence type="predicted"/>
<sequence length="34" mass="4240">LFYRKQLDSELLLLRSKISQEKEKFDKELEKVRE</sequence>
<dbReference type="EMBL" id="KL244588">
    <property type="protein sequence ID" value="KFV13895.1"/>
    <property type="molecule type" value="Genomic_DNA"/>
</dbReference>